<evidence type="ECO:0000256" key="4">
    <source>
        <dbReference type="ARBA" id="ARBA00023069"/>
    </source>
</evidence>
<comment type="subcellular location">
    <subcellularLocation>
        <location evidence="1">Cell projection</location>
        <location evidence="1">Cilium</location>
    </subcellularLocation>
</comment>
<dbReference type="PANTHER" id="PTHR45973:SF9">
    <property type="entry name" value="LEUCINE-RICH REPEAT-CONTAINING PROTEIN 46"/>
    <property type="match status" value="1"/>
</dbReference>
<reference evidence="7 8" key="1">
    <citation type="submission" date="2018-09" db="EMBL/GenBank/DDBJ databases">
        <title>Genomic investigation of the strawberry pathogen Phytophthora fragariae indicates pathogenicity is determined by transcriptional variation in three key races.</title>
        <authorList>
            <person name="Adams T.M."/>
            <person name="Armitage A.D."/>
            <person name="Sobczyk M.K."/>
            <person name="Bates H.J."/>
            <person name="Dunwell J.M."/>
            <person name="Nellist C.F."/>
            <person name="Harrison R.J."/>
        </authorList>
    </citation>
    <scope>NUCLEOTIDE SEQUENCE [LARGE SCALE GENOMIC DNA]</scope>
    <source>
        <strain evidence="7 8">SCRP324</strain>
    </source>
</reference>
<keyword evidence="2" id="KW-0433">Leucine-rich repeat</keyword>
<comment type="caution">
    <text evidence="7">The sequence shown here is derived from an EMBL/GenBank/DDBJ whole genome shotgun (WGS) entry which is preliminary data.</text>
</comment>
<dbReference type="Gene3D" id="3.80.10.10">
    <property type="entry name" value="Ribonuclease Inhibitor"/>
    <property type="match status" value="2"/>
</dbReference>
<dbReference type="InterPro" id="IPR032675">
    <property type="entry name" value="LRR_dom_sf"/>
</dbReference>
<dbReference type="Proteomes" id="UP000435112">
    <property type="component" value="Unassembled WGS sequence"/>
</dbReference>
<dbReference type="OrthoDB" id="1904536at2759"/>
<evidence type="ECO:0000256" key="1">
    <source>
        <dbReference type="ARBA" id="ARBA00004138"/>
    </source>
</evidence>
<dbReference type="SMART" id="SM00365">
    <property type="entry name" value="LRR_SD22"/>
    <property type="match status" value="3"/>
</dbReference>
<feature type="region of interest" description="Disordered" evidence="6">
    <location>
        <begin position="580"/>
        <end position="610"/>
    </location>
</feature>
<dbReference type="InterPro" id="IPR050576">
    <property type="entry name" value="Cilia_flagella_integrity"/>
</dbReference>
<name>A0A6A3KDW6_9STRA</name>
<evidence type="ECO:0000313" key="7">
    <source>
        <dbReference type="EMBL" id="KAE9003877.1"/>
    </source>
</evidence>
<dbReference type="InterPro" id="IPR001611">
    <property type="entry name" value="Leu-rich_rpt"/>
</dbReference>
<proteinExistence type="predicted"/>
<accession>A0A6A3KDW6</accession>
<feature type="region of interest" description="Disordered" evidence="6">
    <location>
        <begin position="513"/>
        <end position="559"/>
    </location>
</feature>
<sequence>MPTTSVMSSFDRLRELEKQRFYEERKGQVPVMDAETLRELCLDNDGYETPELNDSLYAHFRGFQRIEGLEAYYNLKALWLESNGLSKIENLEPLVNLRCLYLSKNLLDKIENLHTLRELNTLDLSENRIESLEGLAQLPNLMSLNASRNRLTNSADLQELARCPLLNNIDISHNLIDDPETLSVLKAVPMLKALRITGNPVVSSTRSFRKTYIAALPQLSFLDRPIFPIERASVAAWQSGGLEAEREAKRAFVNQENEERRRSLQEFRDWQAQIRERRIKELELERAQKLLEATPEAEPEVDLRGFRAITKAEYAAMDAAERAKWDARIEEAHAASQQAKYEVLGDGVARMGSTFWASTAPRPAEPAADATDLPPPLQLEGEETQTEEAQANGESEVLLPVEVAEKTAAVQVEVTTDLPLEILSLVDTSAEDAAAIEAAASKTASSIDNEQMAAHVEEEIEEEQTPVVEHCRSNDAAALSAVSSPQPDLPPPAPVTALRSVGRSRVDVEPRETWAQLQQRASATPCRLRPPSLPSAFEPDEDNERAVEQAADGAIADEDAAIESPVRVLSRADILRELQRAKDPDQVGQQSEALPPPAPTKLYTNVSELD</sequence>
<organism evidence="7 8">
    <name type="scientific">Phytophthora rubi</name>
    <dbReference type="NCBI Taxonomy" id="129364"/>
    <lineage>
        <taxon>Eukaryota</taxon>
        <taxon>Sar</taxon>
        <taxon>Stramenopiles</taxon>
        <taxon>Oomycota</taxon>
        <taxon>Peronosporomycetes</taxon>
        <taxon>Peronosporales</taxon>
        <taxon>Peronosporaceae</taxon>
        <taxon>Phytophthora</taxon>
    </lineage>
</organism>
<protein>
    <recommendedName>
        <fullName evidence="9">Dynein assembly factor 1, axonemal homolog</fullName>
    </recommendedName>
</protein>
<dbReference type="Pfam" id="PF14580">
    <property type="entry name" value="LRR_9"/>
    <property type="match status" value="1"/>
</dbReference>
<dbReference type="PROSITE" id="PS51450">
    <property type="entry name" value="LRR"/>
    <property type="match status" value="4"/>
</dbReference>
<dbReference type="SUPFAM" id="SSF52075">
    <property type="entry name" value="Outer arm dynein light chain 1"/>
    <property type="match status" value="1"/>
</dbReference>
<evidence type="ECO:0000256" key="6">
    <source>
        <dbReference type="SAM" id="MobiDB-lite"/>
    </source>
</evidence>
<evidence type="ECO:0000256" key="3">
    <source>
        <dbReference type="ARBA" id="ARBA00022737"/>
    </source>
</evidence>
<keyword evidence="5" id="KW-0966">Cell projection</keyword>
<evidence type="ECO:0000313" key="8">
    <source>
        <dbReference type="Proteomes" id="UP000435112"/>
    </source>
</evidence>
<dbReference type="PANTHER" id="PTHR45973">
    <property type="entry name" value="PROTEIN PHOSPHATASE 1 REGULATORY SUBUNIT SDS22-RELATED"/>
    <property type="match status" value="1"/>
</dbReference>
<dbReference type="AlphaFoldDB" id="A0A6A3KDW6"/>
<evidence type="ECO:0000256" key="5">
    <source>
        <dbReference type="ARBA" id="ARBA00023273"/>
    </source>
</evidence>
<gene>
    <name evidence="7" type="ORF">PR002_g17216</name>
</gene>
<feature type="region of interest" description="Disordered" evidence="6">
    <location>
        <begin position="359"/>
        <end position="394"/>
    </location>
</feature>
<evidence type="ECO:0008006" key="9">
    <source>
        <dbReference type="Google" id="ProtNLM"/>
    </source>
</evidence>
<keyword evidence="4" id="KW-0969">Cilium</keyword>
<dbReference type="EMBL" id="QXFU01001369">
    <property type="protein sequence ID" value="KAE9003877.1"/>
    <property type="molecule type" value="Genomic_DNA"/>
</dbReference>
<evidence type="ECO:0000256" key="2">
    <source>
        <dbReference type="ARBA" id="ARBA00022614"/>
    </source>
</evidence>
<dbReference type="FunFam" id="3.80.10.10:FF:001343">
    <property type="entry name" value="Dynein assembly factor 1"/>
    <property type="match status" value="1"/>
</dbReference>
<keyword evidence="3" id="KW-0677">Repeat</keyword>